<feature type="region of interest" description="Disordered" evidence="1">
    <location>
        <begin position="1"/>
        <end position="81"/>
    </location>
</feature>
<feature type="compositionally biased region" description="Basic and acidic residues" evidence="1">
    <location>
        <begin position="59"/>
        <end position="68"/>
    </location>
</feature>
<accession>A0A328E8E7</accession>
<organism evidence="2 3">
    <name type="scientific">Cuscuta australis</name>
    <dbReference type="NCBI Taxonomy" id="267555"/>
    <lineage>
        <taxon>Eukaryota</taxon>
        <taxon>Viridiplantae</taxon>
        <taxon>Streptophyta</taxon>
        <taxon>Embryophyta</taxon>
        <taxon>Tracheophyta</taxon>
        <taxon>Spermatophyta</taxon>
        <taxon>Magnoliopsida</taxon>
        <taxon>eudicotyledons</taxon>
        <taxon>Gunneridae</taxon>
        <taxon>Pentapetalae</taxon>
        <taxon>asterids</taxon>
        <taxon>lamiids</taxon>
        <taxon>Solanales</taxon>
        <taxon>Convolvulaceae</taxon>
        <taxon>Cuscuteae</taxon>
        <taxon>Cuscuta</taxon>
        <taxon>Cuscuta subgen. Grammica</taxon>
        <taxon>Cuscuta sect. Cleistogrammica</taxon>
    </lineage>
</organism>
<keyword evidence="3" id="KW-1185">Reference proteome</keyword>
<proteinExistence type="predicted"/>
<gene>
    <name evidence="2" type="ORF">DM860_001453</name>
</gene>
<dbReference type="Proteomes" id="UP000249390">
    <property type="component" value="Unassembled WGS sequence"/>
</dbReference>
<comment type="caution">
    <text evidence="2">The sequence shown here is derived from an EMBL/GenBank/DDBJ whole genome shotgun (WGS) entry which is preliminary data.</text>
</comment>
<feature type="compositionally biased region" description="Polar residues" evidence="1">
    <location>
        <begin position="20"/>
        <end position="29"/>
    </location>
</feature>
<sequence>MRRSRGGLENCDGSRPMRTTALNSASQRMNESRSLRNQEMERRGEGSHAGESVGSPDFEAGRSSEKRSATCFWKNSRSSSSWSWGLLPLSMEATWLRRMLMRFKNEP</sequence>
<feature type="compositionally biased region" description="Basic and acidic residues" evidence="1">
    <location>
        <begin position="30"/>
        <end position="48"/>
    </location>
</feature>
<dbReference type="AlphaFoldDB" id="A0A328E8E7"/>
<protein>
    <submittedName>
        <fullName evidence="2">Uncharacterized protein</fullName>
    </submittedName>
</protein>
<name>A0A328E8E7_9ASTE</name>
<evidence type="ECO:0000313" key="2">
    <source>
        <dbReference type="EMBL" id="RAL54325.1"/>
    </source>
</evidence>
<evidence type="ECO:0000256" key="1">
    <source>
        <dbReference type="SAM" id="MobiDB-lite"/>
    </source>
</evidence>
<dbReference type="EMBL" id="NQVE01000009">
    <property type="protein sequence ID" value="RAL54325.1"/>
    <property type="molecule type" value="Genomic_DNA"/>
</dbReference>
<reference evidence="2 3" key="1">
    <citation type="submission" date="2018-06" db="EMBL/GenBank/DDBJ databases">
        <title>The Genome of Cuscuta australis (Dodder) Provides Insight into the Evolution of Plant Parasitism.</title>
        <authorList>
            <person name="Liu H."/>
        </authorList>
    </citation>
    <scope>NUCLEOTIDE SEQUENCE [LARGE SCALE GENOMIC DNA]</scope>
    <source>
        <strain evidence="3">cv. Yunnan</strain>
        <tissue evidence="2">Vines</tissue>
    </source>
</reference>
<evidence type="ECO:0000313" key="3">
    <source>
        <dbReference type="Proteomes" id="UP000249390"/>
    </source>
</evidence>